<evidence type="ECO:0000313" key="2">
    <source>
        <dbReference type="RefSeq" id="XP_021831990.1"/>
    </source>
</evidence>
<accession>A0A6P5TY57</accession>
<sequence length="78" mass="9172">MVMSHLENKDSDAGGEDVGTSICEEEESEVDVMDLGDDPELWPDELYDEYYREEQEKMQKGLERLAARMGKRVEEIWW</sequence>
<dbReference type="GeneID" id="110771934"/>
<proteinExistence type="predicted"/>
<reference evidence="2" key="1">
    <citation type="submission" date="2025-08" db="UniProtKB">
        <authorList>
            <consortium name="RefSeq"/>
        </authorList>
    </citation>
    <scope>IDENTIFICATION</scope>
</reference>
<protein>
    <submittedName>
        <fullName evidence="2">Uncharacterized protein LOC110771934 isoform X2</fullName>
    </submittedName>
</protein>
<name>A0A6P5TY57_PRUAV</name>
<dbReference type="Proteomes" id="UP000515124">
    <property type="component" value="Unplaced"/>
</dbReference>
<dbReference type="RefSeq" id="XP_021831990.1">
    <property type="nucleotide sequence ID" value="XM_021976298.1"/>
</dbReference>
<gene>
    <name evidence="2" type="primary">LOC110771934</name>
</gene>
<evidence type="ECO:0000313" key="1">
    <source>
        <dbReference type="Proteomes" id="UP000515124"/>
    </source>
</evidence>
<dbReference type="AlphaFoldDB" id="A0A6P5TY57"/>
<organism evidence="1 2">
    <name type="scientific">Prunus avium</name>
    <name type="common">Cherry</name>
    <name type="synonym">Cerasus avium</name>
    <dbReference type="NCBI Taxonomy" id="42229"/>
    <lineage>
        <taxon>Eukaryota</taxon>
        <taxon>Viridiplantae</taxon>
        <taxon>Streptophyta</taxon>
        <taxon>Embryophyta</taxon>
        <taxon>Tracheophyta</taxon>
        <taxon>Spermatophyta</taxon>
        <taxon>Magnoliopsida</taxon>
        <taxon>eudicotyledons</taxon>
        <taxon>Gunneridae</taxon>
        <taxon>Pentapetalae</taxon>
        <taxon>rosids</taxon>
        <taxon>fabids</taxon>
        <taxon>Rosales</taxon>
        <taxon>Rosaceae</taxon>
        <taxon>Amygdaloideae</taxon>
        <taxon>Amygdaleae</taxon>
        <taxon>Prunus</taxon>
    </lineage>
</organism>
<keyword evidence="1" id="KW-1185">Reference proteome</keyword>